<dbReference type="OrthoDB" id="9826086at2"/>
<dbReference type="HOGENOM" id="CLU_098620_2_0_14"/>
<organism evidence="1 2">
    <name type="scientific">Mycoplasma haemocanis (strain Illinois)</name>
    <dbReference type="NCBI Taxonomy" id="1111676"/>
    <lineage>
        <taxon>Bacteria</taxon>
        <taxon>Bacillati</taxon>
        <taxon>Mycoplasmatota</taxon>
        <taxon>Mollicutes</taxon>
        <taxon>Mycoplasmataceae</taxon>
        <taxon>Mycoplasma</taxon>
    </lineage>
</organism>
<proteinExistence type="predicted"/>
<dbReference type="AlphaFoldDB" id="H6N6I8"/>
<evidence type="ECO:0000313" key="1">
    <source>
        <dbReference type="EMBL" id="AEW45260.1"/>
    </source>
</evidence>
<reference evidence="1 2" key="1">
    <citation type="journal article" date="2012" name="J. Bacteriol.">
        <title>Complete genome sequence of Mycoplasma haemocanis strain Illinois.</title>
        <authorList>
            <person name="do Nascimento N.C."/>
            <person name="Guimaraes A.M."/>
            <person name="Santos A.P."/>
            <person name="Sanmiguel P.J."/>
            <person name="Messick J.B."/>
        </authorList>
    </citation>
    <scope>NUCLEOTIDE SEQUENCE [LARGE SCALE GENOMIC DNA]</scope>
    <source>
        <strain evidence="1 2">Illinois</strain>
    </source>
</reference>
<accession>H6N6I8</accession>
<dbReference type="EMBL" id="CP003199">
    <property type="protein sequence ID" value="AEW45260.1"/>
    <property type="molecule type" value="Genomic_DNA"/>
</dbReference>
<gene>
    <name evidence="1" type="ordered locus">MHC_01970</name>
</gene>
<protein>
    <submittedName>
        <fullName evidence="1">Uncharacterized protein</fullName>
    </submittedName>
</protein>
<dbReference type="STRING" id="1111676.MHC_01970"/>
<dbReference type="KEGG" id="mhe:MHC_01970"/>
<sequence>MGFSVAAKIATGAVGVGAVAGGGAFASYKFLTRNTIEKYLNSLHRELATSEEDWELIKNNYSAEKEANPIPNIPKSSIGDKLSELKRWCNNRMKEEFSKEKADRGDYNLIQTWCTKQVKISSQLKHLKLTALETTGTKDNSHWTRLKDSYPNGNFKVNEITTASSGGVKSEGSEVSNLSGSDQKIKDWCSWASDQYFKHKEDILFKRYKYFCTKPD</sequence>
<keyword evidence="2" id="KW-1185">Reference proteome</keyword>
<name>H6N6I8_MYCHN</name>
<dbReference type="Proteomes" id="UP000009135">
    <property type="component" value="Chromosome"/>
</dbReference>
<evidence type="ECO:0000313" key="2">
    <source>
        <dbReference type="Proteomes" id="UP000009135"/>
    </source>
</evidence>